<keyword evidence="1" id="KW-0732">Signal</keyword>
<feature type="signal peptide" evidence="1">
    <location>
        <begin position="1"/>
        <end position="16"/>
    </location>
</feature>
<dbReference type="InterPro" id="IPR032710">
    <property type="entry name" value="NTF2-like_dom_sf"/>
</dbReference>
<reference evidence="3" key="1">
    <citation type="submission" date="2024-02" db="UniProtKB">
        <authorList>
            <consortium name="WormBaseParasite"/>
        </authorList>
    </citation>
    <scope>IDENTIFICATION</scope>
</reference>
<dbReference type="AlphaFoldDB" id="A0AAF3EX47"/>
<dbReference type="Gene3D" id="3.10.450.50">
    <property type="match status" value="1"/>
</dbReference>
<dbReference type="SUPFAM" id="SSF54427">
    <property type="entry name" value="NTF2-like"/>
    <property type="match status" value="1"/>
</dbReference>
<evidence type="ECO:0000313" key="3">
    <source>
        <dbReference type="WBParaSite" id="MBELARI_LOCUS18704"/>
    </source>
</evidence>
<evidence type="ECO:0000313" key="2">
    <source>
        <dbReference type="Proteomes" id="UP000887575"/>
    </source>
</evidence>
<proteinExistence type="predicted"/>
<feature type="chain" id="PRO_5041904794" evidence="1">
    <location>
        <begin position="17"/>
        <end position="153"/>
    </location>
</feature>
<name>A0AAF3EX47_9BILA</name>
<sequence>MAKLILVSLLITFTVAEIRTSISEVEKTLRPQLDAYKEAVYSKNFKKVVDFYHSSAVLVETGKAVYHTPEKIVDAIQKYYTETGVNVKAQSLIDSEEFSGGGKILSYSNKWTMHNSNEILKGPYFQIWVLNDENQWKIYHDEFSIAERISKTK</sequence>
<dbReference type="Proteomes" id="UP000887575">
    <property type="component" value="Unassembled WGS sequence"/>
</dbReference>
<keyword evidence="2" id="KW-1185">Reference proteome</keyword>
<evidence type="ECO:0000256" key="1">
    <source>
        <dbReference type="SAM" id="SignalP"/>
    </source>
</evidence>
<protein>
    <submittedName>
        <fullName evidence="3">DUF4440 domain-containing protein</fullName>
    </submittedName>
</protein>
<organism evidence="2 3">
    <name type="scientific">Mesorhabditis belari</name>
    <dbReference type="NCBI Taxonomy" id="2138241"/>
    <lineage>
        <taxon>Eukaryota</taxon>
        <taxon>Metazoa</taxon>
        <taxon>Ecdysozoa</taxon>
        <taxon>Nematoda</taxon>
        <taxon>Chromadorea</taxon>
        <taxon>Rhabditida</taxon>
        <taxon>Rhabditina</taxon>
        <taxon>Rhabditomorpha</taxon>
        <taxon>Rhabditoidea</taxon>
        <taxon>Rhabditidae</taxon>
        <taxon>Mesorhabditinae</taxon>
        <taxon>Mesorhabditis</taxon>
    </lineage>
</organism>
<dbReference type="WBParaSite" id="MBELARI_LOCUS18704">
    <property type="protein sequence ID" value="MBELARI_LOCUS18704"/>
    <property type="gene ID" value="MBELARI_LOCUS18704"/>
</dbReference>
<accession>A0AAF3EX47</accession>